<proteinExistence type="predicted"/>
<sequence>MAAPNAELRPPRPSARDDFEIAVICALTLEADAVDALFDHYWDGDGSLLDKAQGDPNAYSTGVIGRHNVVLVHMSGMGKVSAATVANNCRTSFPNIKLALVVGIAGVVPFSSDGEEIILGDVIISDGVIQYDLGRQLPGRFVRKDTLLDVLGRPNIEIRSILAKLKGLRGRKQLADGLSEYLEVLRRQPQLAAHYPGARCDNLFAAAYQHIGDEKTCVQSGCNGIIIERRRLQTDSDPVPAIHFGLIASGDSVLKSGEDRDSIAEAEGVIAFEMEGAGVSDILPCVVIKGACDYADSHKNKVWQRYAASTAAACMKAFLNIWVPSRVLQLSSNRQPKANEAIKMMEGTHPSLYFVQFAKNPHFTGRTSILSQLEKKFFESHSQKVALVGLGGVGKTQIALRFAYEIKERRPEYSIFWVPLLSYESAEQAFVDIAKKLGLQLQGNDDDVKALVCQHLDSGKAGKLLFIIDNADDSSLVSGSMDKLGLEEFFPTSGNCISLMTTRSGHVAAEFAGPDVVEVEQMDQKEATELFYKHLVRQKQPQDEILVAKLLSYLTFLPLAITQAASYLNQTKAPIKRYLMLLQEAEKDLPTVLGREFRDITRYKGSRNAVGKTWLVSFQQIQQSDPVTVRLLSFLSCIEPKAIPQSIIPNAGSEEMEWAVGTLCAYSFLVHREDTDMLDMHSLVHIAARGWVEEQGWADKAVRDATSHLVESFPSDTPANLELRRNYVPHATRLLEQQVEDGPSDIYRLYEQLGDCHLDDRRFKEAVKCWEAVCRWMRANLAEDVGNRLNAEHCLAKAYLHERRAKDAIKILEHVVAVGKNTLDEKDYSRIVYESSLASAYMGDQRIQDAIMILERVVAVQKETLEGEHISLLHSEHELARAYLHDKRIKAAITMFEHVVTSKNETLDKKKPFRLESKYMLAQAYLKDNRTIDAITILEHVVAVQQETQDKISDLHISSEYLLATAYLNDNRVQDAIGILEHVVAIEKEILDEADKIRISSENMLAQAYLKDNRTTDAITILEHVVAIQKETRDKTDRDRLSLENNLAITYLDDNRVQDGINILEHVVAIKKEILDETDPSRLLSEYNLAIACLDGNRVQDGINILEHVVAIEKEMLDETDEDRIASSNGVEMRAKPSEASVIFKIASMRQRSKASSPEFRMSFSTREARFPIERDAYSELDWQPSWWHAPPFMELQAGDNMKMTSQADITTYPRPDFARPNLVWGSLNGPWYFIFDDEDVGLDAKWHLSGLPASVRLSKTVDARDGTLEFDEVGDRVTQSIVAGTQERLKDNMLSKTSEQCENAKTIIQVPFVFQSPASGINHRGVHELLWYEREIEDARTHDNCSRSDAVLLRFGAVDYQATVWVNGRLCGKHRGGHVPFNVDITEALDCGLGQLSHRVTVRVYDSAYDLTQPRGKQYWGAKPESIFYTPSGGIWQSVWTEIVPRVRIADSSDGTVLRSNDVEEGKLHAIINVLGRRADEKLSVELEARYDGHLVSTSEMKALPKETSSVEVELNMKFTKSFIERYLNTSAETASYWNSTMAVWSPENPLLYDVVIRLYNATESVVDEVKTHVGMRSIEWSDGIWKLNGKPYFQALFLDQGYWPETFMTPPSADALKKDIELAKRMGFNGCRKHQKVEDPAFYYWADKLGFLVWGEMASAYKFSSEYVDRFNQEWTEAVKLVINHPSVVTWTTVNESWGYPSLHDNLQQRNHIRALYYITKSLDPTRPINDNCGWQHVHTDLTTFHDYSDGPDLEKTCADLDLILSKKADRDVFVKEIPGQDPGAKHDDSKPVMCTEFGGVNIAAAKQGENDRDWGYTTAQNPDDLLKRIERLVRGVVEGGHCCAFVYTQLTDIEQEANGLYTFDRREKLDAGKVKAVIDGALKVFYDRMEAKF</sequence>
<organism evidence="1 2">
    <name type="scientific">Lecanicillium saksenae</name>
    <dbReference type="NCBI Taxonomy" id="468837"/>
    <lineage>
        <taxon>Eukaryota</taxon>
        <taxon>Fungi</taxon>
        <taxon>Dikarya</taxon>
        <taxon>Ascomycota</taxon>
        <taxon>Pezizomycotina</taxon>
        <taxon>Sordariomycetes</taxon>
        <taxon>Hypocreomycetidae</taxon>
        <taxon>Hypocreales</taxon>
        <taxon>Cordycipitaceae</taxon>
        <taxon>Lecanicillium</taxon>
    </lineage>
</organism>
<protein>
    <submittedName>
        <fullName evidence="1">Uncharacterized protein</fullName>
    </submittedName>
</protein>
<accession>A0ACC1QY72</accession>
<comment type="caution">
    <text evidence="1">The sequence shown here is derived from an EMBL/GenBank/DDBJ whole genome shotgun (WGS) entry which is preliminary data.</text>
</comment>
<dbReference type="EMBL" id="JANAKD010000496">
    <property type="protein sequence ID" value="KAJ3493355.1"/>
    <property type="molecule type" value="Genomic_DNA"/>
</dbReference>
<reference evidence="1" key="1">
    <citation type="submission" date="2022-07" db="EMBL/GenBank/DDBJ databases">
        <title>Genome Sequence of Lecanicillium saksenae.</title>
        <authorList>
            <person name="Buettner E."/>
        </authorList>
    </citation>
    <scope>NUCLEOTIDE SEQUENCE</scope>
    <source>
        <strain evidence="1">VT-O1</strain>
    </source>
</reference>
<keyword evidence="2" id="KW-1185">Reference proteome</keyword>
<gene>
    <name evidence="1" type="ORF">NLG97_g4787</name>
</gene>
<evidence type="ECO:0000313" key="2">
    <source>
        <dbReference type="Proteomes" id="UP001148737"/>
    </source>
</evidence>
<dbReference type="Proteomes" id="UP001148737">
    <property type="component" value="Unassembled WGS sequence"/>
</dbReference>
<evidence type="ECO:0000313" key="1">
    <source>
        <dbReference type="EMBL" id="KAJ3493355.1"/>
    </source>
</evidence>
<name>A0ACC1QY72_9HYPO</name>